<accession>A0A8C6TBX1</accession>
<protein>
    <submittedName>
        <fullName evidence="1">Uncharacterized protein</fullName>
    </submittedName>
</protein>
<dbReference type="Proteomes" id="UP000694523">
    <property type="component" value="Unplaced"/>
</dbReference>
<evidence type="ECO:0000313" key="2">
    <source>
        <dbReference type="Proteomes" id="UP000694523"/>
    </source>
</evidence>
<proteinExistence type="predicted"/>
<dbReference type="AlphaFoldDB" id="A0A8C6TBX1"/>
<keyword evidence="2" id="KW-1185">Reference proteome</keyword>
<organism evidence="1 2">
    <name type="scientific">Neogobius melanostomus</name>
    <name type="common">round goby</name>
    <dbReference type="NCBI Taxonomy" id="47308"/>
    <lineage>
        <taxon>Eukaryota</taxon>
        <taxon>Metazoa</taxon>
        <taxon>Chordata</taxon>
        <taxon>Craniata</taxon>
        <taxon>Vertebrata</taxon>
        <taxon>Euteleostomi</taxon>
        <taxon>Actinopterygii</taxon>
        <taxon>Neopterygii</taxon>
        <taxon>Teleostei</taxon>
        <taxon>Neoteleostei</taxon>
        <taxon>Acanthomorphata</taxon>
        <taxon>Gobiaria</taxon>
        <taxon>Gobiiformes</taxon>
        <taxon>Gobioidei</taxon>
        <taxon>Gobiidae</taxon>
        <taxon>Benthophilinae</taxon>
        <taxon>Neogobiini</taxon>
        <taxon>Neogobius</taxon>
    </lineage>
</organism>
<reference evidence="1" key="1">
    <citation type="submission" date="2025-08" db="UniProtKB">
        <authorList>
            <consortium name="Ensembl"/>
        </authorList>
    </citation>
    <scope>IDENTIFICATION</scope>
</reference>
<sequence length="98" mass="10660">MPGWVPNTYPTSHSGVRVTLDDGQKFLIHKGRNFGVASETVITSAAHMSNKWQVKQTQDIGGTKTVGDFVKAGGEVYSILKGQHCHTAAEDMMKLAEE</sequence>
<name>A0A8C6TBX1_9GOBI</name>
<reference evidence="1" key="2">
    <citation type="submission" date="2025-09" db="UniProtKB">
        <authorList>
            <consortium name="Ensembl"/>
        </authorList>
    </citation>
    <scope>IDENTIFICATION</scope>
</reference>
<evidence type="ECO:0000313" key="1">
    <source>
        <dbReference type="Ensembl" id="ENSNMLP00000017994.1"/>
    </source>
</evidence>
<dbReference type="Ensembl" id="ENSNMLT00000020225.1">
    <property type="protein sequence ID" value="ENSNMLP00000017994.1"/>
    <property type="gene ID" value="ENSNMLG00000011853.1"/>
</dbReference>